<dbReference type="AlphaFoldDB" id="A0A4Z2FQQ2"/>
<gene>
    <name evidence="1" type="ORF">EYF80_046326</name>
</gene>
<keyword evidence="2" id="KW-1185">Reference proteome</keyword>
<dbReference type="Proteomes" id="UP000314294">
    <property type="component" value="Unassembled WGS sequence"/>
</dbReference>
<evidence type="ECO:0000313" key="1">
    <source>
        <dbReference type="EMBL" id="TNN43468.1"/>
    </source>
</evidence>
<protein>
    <submittedName>
        <fullName evidence="1">Uncharacterized protein</fullName>
    </submittedName>
</protein>
<dbReference type="EMBL" id="SRLO01000963">
    <property type="protein sequence ID" value="TNN43468.1"/>
    <property type="molecule type" value="Genomic_DNA"/>
</dbReference>
<proteinExistence type="predicted"/>
<reference evidence="1 2" key="1">
    <citation type="submission" date="2019-03" db="EMBL/GenBank/DDBJ databases">
        <title>First draft genome of Liparis tanakae, snailfish: a comprehensive survey of snailfish specific genes.</title>
        <authorList>
            <person name="Kim W."/>
            <person name="Song I."/>
            <person name="Jeong J.-H."/>
            <person name="Kim D."/>
            <person name="Kim S."/>
            <person name="Ryu S."/>
            <person name="Song J.Y."/>
            <person name="Lee S.K."/>
        </authorList>
    </citation>
    <scope>NUCLEOTIDE SEQUENCE [LARGE SCALE GENOMIC DNA]</scope>
    <source>
        <tissue evidence="1">Muscle</tissue>
    </source>
</reference>
<sequence length="114" mass="12385">MKRRRSDEVISLGGVARGGRSSSARLLFTWPRCGGEEVLEEVLEEVEPPLNVRTLRGNIPSEPRVRALLIGRALTSGNHDSEVRTPAVGGGVALEGSKTRLSEDECFLLQHSAH</sequence>
<organism evidence="1 2">
    <name type="scientific">Liparis tanakae</name>
    <name type="common">Tanaka's snailfish</name>
    <dbReference type="NCBI Taxonomy" id="230148"/>
    <lineage>
        <taxon>Eukaryota</taxon>
        <taxon>Metazoa</taxon>
        <taxon>Chordata</taxon>
        <taxon>Craniata</taxon>
        <taxon>Vertebrata</taxon>
        <taxon>Euteleostomi</taxon>
        <taxon>Actinopterygii</taxon>
        <taxon>Neopterygii</taxon>
        <taxon>Teleostei</taxon>
        <taxon>Neoteleostei</taxon>
        <taxon>Acanthomorphata</taxon>
        <taxon>Eupercaria</taxon>
        <taxon>Perciformes</taxon>
        <taxon>Cottioidei</taxon>
        <taxon>Cottales</taxon>
        <taxon>Liparidae</taxon>
        <taxon>Liparis</taxon>
    </lineage>
</organism>
<comment type="caution">
    <text evidence="1">The sequence shown here is derived from an EMBL/GenBank/DDBJ whole genome shotgun (WGS) entry which is preliminary data.</text>
</comment>
<evidence type="ECO:0000313" key="2">
    <source>
        <dbReference type="Proteomes" id="UP000314294"/>
    </source>
</evidence>
<accession>A0A4Z2FQQ2</accession>
<name>A0A4Z2FQQ2_9TELE</name>